<dbReference type="AlphaFoldDB" id="A0AAW1PMD2"/>
<accession>A0AAW1PMD2</accession>
<organism evidence="2 3">
    <name type="scientific">[Myrmecia] bisecta</name>
    <dbReference type="NCBI Taxonomy" id="41462"/>
    <lineage>
        <taxon>Eukaryota</taxon>
        <taxon>Viridiplantae</taxon>
        <taxon>Chlorophyta</taxon>
        <taxon>core chlorophytes</taxon>
        <taxon>Trebouxiophyceae</taxon>
        <taxon>Trebouxiales</taxon>
        <taxon>Trebouxiaceae</taxon>
        <taxon>Myrmecia</taxon>
    </lineage>
</organism>
<sequence length="151" mass="15697">MATGSFAAQSSLHSLAGRPRFSVPVRDRSHKNGVLGSGHGQNGGGRKLLAASPLDAKLLSVRLYSALPEGVEPQWTVSVTIGGTTPLDVYPLGIDVNYALLDPGKVALQDGFIGAGCVNYTFRMTVGSLPAPAQLPPFRAGLKSVQCQQPG</sequence>
<proteinExistence type="predicted"/>
<reference evidence="2 3" key="1">
    <citation type="journal article" date="2024" name="Nat. Commun.">
        <title>Phylogenomics reveals the evolutionary origins of lichenization in chlorophyte algae.</title>
        <authorList>
            <person name="Puginier C."/>
            <person name="Libourel C."/>
            <person name="Otte J."/>
            <person name="Skaloud P."/>
            <person name="Haon M."/>
            <person name="Grisel S."/>
            <person name="Petersen M."/>
            <person name="Berrin J.G."/>
            <person name="Delaux P.M."/>
            <person name="Dal Grande F."/>
            <person name="Keller J."/>
        </authorList>
    </citation>
    <scope>NUCLEOTIDE SEQUENCE [LARGE SCALE GENOMIC DNA]</scope>
    <source>
        <strain evidence="2 3">SAG 2043</strain>
    </source>
</reference>
<dbReference type="Proteomes" id="UP001489004">
    <property type="component" value="Unassembled WGS sequence"/>
</dbReference>
<feature type="region of interest" description="Disordered" evidence="1">
    <location>
        <begin position="24"/>
        <end position="46"/>
    </location>
</feature>
<evidence type="ECO:0000313" key="3">
    <source>
        <dbReference type="Proteomes" id="UP001489004"/>
    </source>
</evidence>
<comment type="caution">
    <text evidence="2">The sequence shown here is derived from an EMBL/GenBank/DDBJ whole genome shotgun (WGS) entry which is preliminary data.</text>
</comment>
<gene>
    <name evidence="2" type="ORF">WJX72_003007</name>
</gene>
<name>A0AAW1PMD2_9CHLO</name>
<keyword evidence="3" id="KW-1185">Reference proteome</keyword>
<protein>
    <submittedName>
        <fullName evidence="2">Uncharacterized protein</fullName>
    </submittedName>
</protein>
<dbReference type="EMBL" id="JALJOR010000010">
    <property type="protein sequence ID" value="KAK9809987.1"/>
    <property type="molecule type" value="Genomic_DNA"/>
</dbReference>
<evidence type="ECO:0000313" key="2">
    <source>
        <dbReference type="EMBL" id="KAK9809987.1"/>
    </source>
</evidence>
<evidence type="ECO:0000256" key="1">
    <source>
        <dbReference type="SAM" id="MobiDB-lite"/>
    </source>
</evidence>
<feature type="compositionally biased region" description="Gly residues" evidence="1">
    <location>
        <begin position="35"/>
        <end position="46"/>
    </location>
</feature>